<dbReference type="HAMAP" id="MF_00336">
    <property type="entry name" value="BioD"/>
    <property type="match status" value="1"/>
</dbReference>
<dbReference type="GO" id="GO:0005829">
    <property type="term" value="C:cytosol"/>
    <property type="evidence" value="ECO:0007669"/>
    <property type="project" value="TreeGrafter"/>
</dbReference>
<gene>
    <name evidence="1" type="primary">bioD</name>
    <name evidence="2" type="ORF">SAMN06265361_104176</name>
</gene>
<comment type="catalytic activity">
    <reaction evidence="1">
        <text>(7R,8S)-7,8-diammoniononanoate + CO2 + ATP = (4R,5S)-dethiobiotin + ADP + phosphate + 3 H(+)</text>
        <dbReference type="Rhea" id="RHEA:15805"/>
        <dbReference type="ChEBI" id="CHEBI:15378"/>
        <dbReference type="ChEBI" id="CHEBI:16526"/>
        <dbReference type="ChEBI" id="CHEBI:30616"/>
        <dbReference type="ChEBI" id="CHEBI:43474"/>
        <dbReference type="ChEBI" id="CHEBI:149469"/>
        <dbReference type="ChEBI" id="CHEBI:149473"/>
        <dbReference type="ChEBI" id="CHEBI:456216"/>
        <dbReference type="EC" id="6.3.3.3"/>
    </reaction>
</comment>
<comment type="subcellular location">
    <subcellularLocation>
        <location evidence="1">Cytoplasm</location>
    </subcellularLocation>
</comment>
<comment type="caution">
    <text evidence="1">Lacks conserved residue(s) required for the propagation of feature annotation.</text>
</comment>
<feature type="binding site" evidence="1">
    <location>
        <position position="44"/>
    </location>
    <ligand>
        <name>substrate</name>
    </ligand>
</feature>
<evidence type="ECO:0000313" key="3">
    <source>
        <dbReference type="Proteomes" id="UP001157946"/>
    </source>
</evidence>
<keyword evidence="1" id="KW-0479">Metal-binding</keyword>
<comment type="similarity">
    <text evidence="1">Belongs to the dethiobiotin synthetase family.</text>
</comment>
<comment type="cofactor">
    <cofactor evidence="1">
        <name>Mg(2+)</name>
        <dbReference type="ChEBI" id="CHEBI:18420"/>
    </cofactor>
</comment>
<comment type="function">
    <text evidence="1">Catalyzes a mechanistically unusual reaction, the ATP-dependent insertion of CO2 between the N7 and N8 nitrogen atoms of 7,8-diaminopelargonic acid (DAPA, also called 7,8-diammoniononanoate) to form a ureido ring.</text>
</comment>
<dbReference type="PANTHER" id="PTHR43210">
    <property type="entry name" value="DETHIOBIOTIN SYNTHETASE"/>
    <property type="match status" value="1"/>
</dbReference>
<dbReference type="Pfam" id="PF13500">
    <property type="entry name" value="AAA_26"/>
    <property type="match status" value="1"/>
</dbReference>
<keyword evidence="1" id="KW-0460">Magnesium</keyword>
<evidence type="ECO:0000256" key="1">
    <source>
        <dbReference type="HAMAP-Rule" id="MF_00336"/>
    </source>
</evidence>
<proteinExistence type="inferred from homology"/>
<evidence type="ECO:0000313" key="2">
    <source>
        <dbReference type="EMBL" id="SMP23252.1"/>
    </source>
</evidence>
<feature type="binding site" evidence="1">
    <location>
        <position position="54"/>
    </location>
    <ligand>
        <name>ATP</name>
        <dbReference type="ChEBI" id="CHEBI:30616"/>
    </ligand>
</feature>
<dbReference type="GO" id="GO:0009102">
    <property type="term" value="P:biotin biosynthetic process"/>
    <property type="evidence" value="ECO:0007669"/>
    <property type="project" value="UniProtKB-UniRule"/>
</dbReference>
<dbReference type="GO" id="GO:0004141">
    <property type="term" value="F:dethiobiotin synthase activity"/>
    <property type="evidence" value="ECO:0007669"/>
    <property type="project" value="UniProtKB-UniRule"/>
</dbReference>
<dbReference type="NCBIfam" id="TIGR00347">
    <property type="entry name" value="bioD"/>
    <property type="match status" value="1"/>
</dbReference>
<reference evidence="2" key="1">
    <citation type="submission" date="2017-05" db="EMBL/GenBank/DDBJ databases">
        <authorList>
            <person name="Varghese N."/>
            <person name="Submissions S."/>
        </authorList>
    </citation>
    <scope>NUCLEOTIDE SEQUENCE</scope>
    <source>
        <strain evidence="2">DSM 45262</strain>
    </source>
</reference>
<feature type="binding site" evidence="1">
    <location>
        <begin position="206"/>
        <end position="208"/>
    </location>
    <ligand>
        <name>ATP</name>
        <dbReference type="ChEBI" id="CHEBI:30616"/>
    </ligand>
</feature>
<dbReference type="RefSeq" id="WP_284724386.1">
    <property type="nucleotide sequence ID" value="NZ_FXTU01000004.1"/>
</dbReference>
<dbReference type="PIRSF" id="PIRSF006755">
    <property type="entry name" value="DTB_synth"/>
    <property type="match status" value="1"/>
</dbReference>
<comment type="caution">
    <text evidence="2">The sequence shown here is derived from an EMBL/GenBank/DDBJ whole genome shotgun (WGS) entry which is preliminary data.</text>
</comment>
<feature type="binding site" evidence="1">
    <location>
        <position position="54"/>
    </location>
    <ligand>
        <name>Mg(2+)</name>
        <dbReference type="ChEBI" id="CHEBI:18420"/>
    </ligand>
</feature>
<keyword evidence="1" id="KW-0547">Nucleotide-binding</keyword>
<dbReference type="InterPro" id="IPR004472">
    <property type="entry name" value="DTB_synth_BioD"/>
</dbReference>
<feature type="active site" evidence="1">
    <location>
        <position position="40"/>
    </location>
</feature>
<feature type="binding site" evidence="1">
    <location>
        <position position="211"/>
    </location>
    <ligand>
        <name>ATP</name>
        <dbReference type="ChEBI" id="CHEBI:30616"/>
    </ligand>
</feature>
<comment type="subunit">
    <text evidence="1">Homodimer.</text>
</comment>
<name>A0AA45WQ28_9BACL</name>
<organism evidence="2 3">
    <name type="scientific">Laceyella tengchongensis</name>
    <dbReference type="NCBI Taxonomy" id="574699"/>
    <lineage>
        <taxon>Bacteria</taxon>
        <taxon>Bacillati</taxon>
        <taxon>Bacillota</taxon>
        <taxon>Bacilli</taxon>
        <taxon>Bacillales</taxon>
        <taxon>Thermoactinomycetaceae</taxon>
        <taxon>Laceyella</taxon>
    </lineage>
</organism>
<dbReference type="GO" id="GO:0005524">
    <property type="term" value="F:ATP binding"/>
    <property type="evidence" value="ECO:0007669"/>
    <property type="project" value="UniProtKB-UniRule"/>
</dbReference>
<dbReference type="Gene3D" id="3.40.50.300">
    <property type="entry name" value="P-loop containing nucleotide triphosphate hydrolases"/>
    <property type="match status" value="1"/>
</dbReference>
<dbReference type="Proteomes" id="UP001157946">
    <property type="component" value="Unassembled WGS sequence"/>
</dbReference>
<feature type="binding site" evidence="1">
    <location>
        <begin position="15"/>
        <end position="20"/>
    </location>
    <ligand>
        <name>ATP</name>
        <dbReference type="ChEBI" id="CHEBI:30616"/>
    </ligand>
</feature>
<dbReference type="AlphaFoldDB" id="A0AA45WQ28"/>
<dbReference type="PANTHER" id="PTHR43210:SF5">
    <property type="entry name" value="DETHIOBIOTIN SYNTHETASE"/>
    <property type="match status" value="1"/>
</dbReference>
<dbReference type="InterPro" id="IPR027417">
    <property type="entry name" value="P-loop_NTPase"/>
</dbReference>
<dbReference type="GO" id="GO:0000287">
    <property type="term" value="F:magnesium ion binding"/>
    <property type="evidence" value="ECO:0007669"/>
    <property type="project" value="UniProtKB-UniRule"/>
</dbReference>
<comment type="pathway">
    <text evidence="1">Cofactor biosynthesis; biotin biosynthesis; biotin from 7,8-diaminononanoate: step 1/2.</text>
</comment>
<keyword evidence="3" id="KW-1185">Reference proteome</keyword>
<dbReference type="CDD" id="cd03109">
    <property type="entry name" value="DTBS"/>
    <property type="match status" value="1"/>
</dbReference>
<dbReference type="EMBL" id="FXTU01000004">
    <property type="protein sequence ID" value="SMP23252.1"/>
    <property type="molecule type" value="Genomic_DNA"/>
</dbReference>
<dbReference type="SUPFAM" id="SSF52540">
    <property type="entry name" value="P-loop containing nucleoside triphosphate hydrolases"/>
    <property type="match status" value="1"/>
</dbReference>
<sequence length="241" mass="25234">MIPGNGLFITGTGTEVGKTVVTAALAWALREQGLRVGVMKPVQSGGRLIDPDTDGMRLKTWLDLSEPVDEIVCYHFPEPVAPGLAAEWAGVEIAREPILRRLGEQARACDVVLVEGAGGWLVPLGADWTIADLATAIGWPVVIVAHGRLGTVNHTALTALAIRQQGLTPAGVILNGWPAGLDDPSAADNPRLIRQVAKLPVWGSLPWLEGELTGAVLKEAGCANLDVGLVMETLKGGNANG</sequence>
<accession>A0AA45WQ28</accession>
<keyword evidence="1" id="KW-0963">Cytoplasm</keyword>
<feature type="binding site" evidence="1">
    <location>
        <position position="115"/>
    </location>
    <ligand>
        <name>Mg(2+)</name>
        <dbReference type="ChEBI" id="CHEBI:18420"/>
    </ligand>
</feature>
<keyword evidence="1" id="KW-0067">ATP-binding</keyword>
<keyword evidence="1" id="KW-0436">Ligase</keyword>
<feature type="binding site" evidence="1">
    <location>
        <position position="19"/>
    </location>
    <ligand>
        <name>Mg(2+)</name>
        <dbReference type="ChEBI" id="CHEBI:18420"/>
    </ligand>
</feature>
<feature type="binding site" evidence="1">
    <location>
        <begin position="115"/>
        <end position="118"/>
    </location>
    <ligand>
        <name>ATP</name>
        <dbReference type="ChEBI" id="CHEBI:30616"/>
    </ligand>
</feature>
<protein>
    <recommendedName>
        <fullName evidence="1">ATP-dependent dethiobiotin synthetase BioD</fullName>
        <ecNumber evidence="1">6.3.3.3</ecNumber>
    </recommendedName>
    <alternativeName>
        <fullName evidence="1">DTB synthetase</fullName>
        <shortName evidence="1">DTBS</shortName>
    </alternativeName>
    <alternativeName>
        <fullName evidence="1">Dethiobiotin synthase</fullName>
    </alternativeName>
</protein>
<keyword evidence="1" id="KW-0093">Biotin biosynthesis</keyword>
<dbReference type="EC" id="6.3.3.3" evidence="1"/>